<dbReference type="GO" id="GO:0090729">
    <property type="term" value="F:toxin activity"/>
    <property type="evidence" value="ECO:0007669"/>
    <property type="project" value="UniProtKB-KW"/>
</dbReference>
<dbReference type="AlphaFoldDB" id="A0A5B2TBR9"/>
<dbReference type="Gene3D" id="2.150.10.10">
    <property type="entry name" value="Serralysin-like metalloprotease, C-terminal"/>
    <property type="match status" value="6"/>
</dbReference>
<dbReference type="InterPro" id="IPR050557">
    <property type="entry name" value="RTX_toxin/Mannuronan_C5-epim"/>
</dbReference>
<proteinExistence type="predicted"/>
<keyword evidence="4" id="KW-0800">Toxin</keyword>
<dbReference type="PROSITE" id="PS00330">
    <property type="entry name" value="HEMOLYSIN_CALCIUM"/>
    <property type="match status" value="8"/>
</dbReference>
<keyword evidence="7" id="KW-0472">Membrane</keyword>
<evidence type="ECO:0000256" key="2">
    <source>
        <dbReference type="ARBA" id="ARBA00004613"/>
    </source>
</evidence>
<evidence type="ECO:0000256" key="5">
    <source>
        <dbReference type="ARBA" id="ARBA00022737"/>
    </source>
</evidence>
<dbReference type="PRINTS" id="PR01488">
    <property type="entry name" value="RTXTOXINA"/>
</dbReference>
<feature type="region of interest" description="Disordered" evidence="8">
    <location>
        <begin position="108"/>
        <end position="134"/>
    </location>
</feature>
<dbReference type="Proteomes" id="UP000322110">
    <property type="component" value="Unassembled WGS sequence"/>
</dbReference>
<evidence type="ECO:0000256" key="7">
    <source>
        <dbReference type="ARBA" id="ARBA00023136"/>
    </source>
</evidence>
<dbReference type="SUPFAM" id="SSF51120">
    <property type="entry name" value="beta-Roll"/>
    <property type="match status" value="4"/>
</dbReference>
<keyword evidence="5" id="KW-0677">Repeat</keyword>
<evidence type="ECO:0000256" key="6">
    <source>
        <dbReference type="ARBA" id="ARBA00023026"/>
    </source>
</evidence>
<evidence type="ECO:0000256" key="1">
    <source>
        <dbReference type="ARBA" id="ARBA00004370"/>
    </source>
</evidence>
<protein>
    <recommendedName>
        <fullName evidence="11">Calcium-binding protein</fullName>
    </recommendedName>
</protein>
<evidence type="ECO:0000256" key="4">
    <source>
        <dbReference type="ARBA" id="ARBA00022656"/>
    </source>
</evidence>
<sequence>MAIFRGKAAAETMNGGSGADTADYFASNAAVTITLNATPTRSTRGIGGYANGDTLNSIENLSGSAFNDTLSGNSLSNELFGGLGNDILRGNDGDDWLYGDAVVDTNGDGTRDFVPNSAPPDADTATAGGNDTLDGGFGNDRLYGGGGNDTLLGGFGNDLLSGGTGDDLLTGGDGDDTLLGGAGIDQLIGGGGNDTLEGGDGDDELLGGMGDDIMRGGAGNDSLVASSGADELYGDAGNDSLNAGEGDDLLDGGDGNDELLGAVGADTLRGGNGNDVLDGGEGIDTLEGGAGNDRMIGGSGLAADFFNGGDGFDTVDYSTAASAVGLDLLSGATAGAAMGDTFTSVERFIGSNFNDQFLGDNNNNVFIGGGGADTIVGRGGDDTVDYSSSTTGITMAPGANFTLTATDGSGQTDTMQLVENIIGTAFNDTMFGTAADNVLVSGGGTDTLRGGSGADLLVATGGQVTMIGDGVGDGGTAGLDTYRILGGTNNQISGYQIGEDLQFANLSGVGLGSTPPPTPNASGVWFLQFVGSGHSTNLILGSTASMTEATARAIRSNIIANDLFVNPSYASDADWFA</sequence>
<evidence type="ECO:0000313" key="10">
    <source>
        <dbReference type="Proteomes" id="UP000322110"/>
    </source>
</evidence>
<dbReference type="PRINTS" id="PR00313">
    <property type="entry name" value="CABNDNGRPT"/>
</dbReference>
<dbReference type="InterPro" id="IPR018511">
    <property type="entry name" value="Hemolysin-typ_Ca-bd_CS"/>
</dbReference>
<feature type="region of interest" description="Disordered" evidence="8">
    <location>
        <begin position="236"/>
        <end position="255"/>
    </location>
</feature>
<keyword evidence="3" id="KW-0964">Secreted</keyword>
<organism evidence="9 10">
    <name type="scientific">Teichococcus oryzae</name>
    <dbReference type="NCBI Taxonomy" id="1608942"/>
    <lineage>
        <taxon>Bacteria</taxon>
        <taxon>Pseudomonadati</taxon>
        <taxon>Pseudomonadota</taxon>
        <taxon>Alphaproteobacteria</taxon>
        <taxon>Acetobacterales</taxon>
        <taxon>Roseomonadaceae</taxon>
        <taxon>Roseomonas</taxon>
    </lineage>
</organism>
<keyword evidence="6" id="KW-0843">Virulence</keyword>
<keyword evidence="10" id="KW-1185">Reference proteome</keyword>
<gene>
    <name evidence="9" type="ORF">F0Q34_17450</name>
</gene>
<dbReference type="Pfam" id="PF00353">
    <property type="entry name" value="HemolysinCabind"/>
    <property type="match status" value="6"/>
</dbReference>
<evidence type="ECO:0000256" key="3">
    <source>
        <dbReference type="ARBA" id="ARBA00022525"/>
    </source>
</evidence>
<name>A0A5B2TBR9_9PROT</name>
<evidence type="ECO:0000256" key="8">
    <source>
        <dbReference type="SAM" id="MobiDB-lite"/>
    </source>
</evidence>
<dbReference type="GO" id="GO:0005576">
    <property type="term" value="C:extracellular region"/>
    <property type="evidence" value="ECO:0007669"/>
    <property type="project" value="UniProtKB-SubCell"/>
</dbReference>
<dbReference type="PANTHER" id="PTHR38340:SF1">
    <property type="entry name" value="S-LAYER PROTEIN"/>
    <property type="match status" value="1"/>
</dbReference>
<evidence type="ECO:0008006" key="11">
    <source>
        <dbReference type="Google" id="ProtNLM"/>
    </source>
</evidence>
<dbReference type="InterPro" id="IPR011049">
    <property type="entry name" value="Serralysin-like_metalloprot_C"/>
</dbReference>
<accession>A0A5B2TBR9</accession>
<feature type="compositionally biased region" description="Acidic residues" evidence="8">
    <location>
        <begin position="245"/>
        <end position="255"/>
    </location>
</feature>
<dbReference type="InterPro" id="IPR001343">
    <property type="entry name" value="Hemolysn_Ca-bd"/>
</dbReference>
<dbReference type="RefSeq" id="WP_149813533.1">
    <property type="nucleotide sequence ID" value="NZ_VUKA01000013.1"/>
</dbReference>
<dbReference type="EMBL" id="VUKA01000013">
    <property type="protein sequence ID" value="KAA2211952.1"/>
    <property type="molecule type" value="Genomic_DNA"/>
</dbReference>
<dbReference type="PANTHER" id="PTHR38340">
    <property type="entry name" value="S-LAYER PROTEIN"/>
    <property type="match status" value="1"/>
</dbReference>
<dbReference type="OrthoDB" id="7230179at2"/>
<reference evidence="9 10" key="1">
    <citation type="journal article" date="2015" name="Int. J. Syst. Evol. Microbiol.">
        <title>Roseomonas oryzae sp. nov., isolated from paddy rhizosphere soil.</title>
        <authorList>
            <person name="Ramaprasad E.V."/>
            <person name="Sasikala Ch."/>
            <person name="Ramana Ch.V."/>
        </authorList>
    </citation>
    <scope>NUCLEOTIDE SEQUENCE [LARGE SCALE GENOMIC DNA]</scope>
    <source>
        <strain evidence="9 10">KCTC 42542</strain>
    </source>
</reference>
<dbReference type="InterPro" id="IPR003995">
    <property type="entry name" value="RTX_toxin_determinant-A"/>
</dbReference>
<comment type="subcellular location">
    <subcellularLocation>
        <location evidence="1">Membrane</location>
    </subcellularLocation>
    <subcellularLocation>
        <location evidence="2">Secreted</location>
    </subcellularLocation>
</comment>
<comment type="caution">
    <text evidence="9">The sequence shown here is derived from an EMBL/GenBank/DDBJ whole genome shotgun (WGS) entry which is preliminary data.</text>
</comment>
<evidence type="ECO:0000313" key="9">
    <source>
        <dbReference type="EMBL" id="KAA2211952.1"/>
    </source>
</evidence>
<dbReference type="GO" id="GO:0016020">
    <property type="term" value="C:membrane"/>
    <property type="evidence" value="ECO:0007669"/>
    <property type="project" value="UniProtKB-SubCell"/>
</dbReference>
<dbReference type="GO" id="GO:0005509">
    <property type="term" value="F:calcium ion binding"/>
    <property type="evidence" value="ECO:0007669"/>
    <property type="project" value="InterPro"/>
</dbReference>